<protein>
    <submittedName>
        <fullName evidence="1">Uncharacterized protein</fullName>
    </submittedName>
</protein>
<proteinExistence type="predicted"/>
<dbReference type="Proteomes" id="UP000019149">
    <property type="component" value="Unassembled WGS sequence"/>
</dbReference>
<comment type="caution">
    <text evidence="1">The sequence shown here is derived from an EMBL/GenBank/DDBJ whole genome shotgun (WGS) entry which is preliminary data.</text>
</comment>
<keyword evidence="2" id="KW-1185">Reference proteome</keyword>
<reference evidence="1 2" key="1">
    <citation type="journal article" date="2013" name="Nat. Genet.">
        <title>The genome of the hydatid tapeworm Echinococcus granulosus.</title>
        <authorList>
            <person name="Zheng H."/>
            <person name="Zhang W."/>
            <person name="Zhang L."/>
            <person name="Zhang Z."/>
            <person name="Li J."/>
            <person name="Lu G."/>
            <person name="Zhu Y."/>
            <person name="Wang Y."/>
            <person name="Huang Y."/>
            <person name="Liu J."/>
            <person name="Kang H."/>
            <person name="Chen J."/>
            <person name="Wang L."/>
            <person name="Chen A."/>
            <person name="Yu S."/>
            <person name="Gao Z."/>
            <person name="Jin L."/>
            <person name="Gu W."/>
            <person name="Wang Z."/>
            <person name="Zhao L."/>
            <person name="Shi B."/>
            <person name="Wen H."/>
            <person name="Lin R."/>
            <person name="Jones M.K."/>
            <person name="Brejova B."/>
            <person name="Vinar T."/>
            <person name="Zhao G."/>
            <person name="McManus D.P."/>
            <person name="Chen Z."/>
            <person name="Zhou Y."/>
            <person name="Wang S."/>
        </authorList>
    </citation>
    <scope>NUCLEOTIDE SEQUENCE [LARGE SCALE GENOMIC DNA]</scope>
</reference>
<gene>
    <name evidence="1" type="ORF">EGR_02757</name>
</gene>
<dbReference type="EMBL" id="APAU02000013">
    <property type="protein sequence ID" value="EUB62304.1"/>
    <property type="molecule type" value="Genomic_DNA"/>
</dbReference>
<accession>W6V779</accession>
<dbReference type="KEGG" id="egl:EGR_02757"/>
<name>W6V779_ECHGR</name>
<evidence type="ECO:0000313" key="2">
    <source>
        <dbReference type="Proteomes" id="UP000019149"/>
    </source>
</evidence>
<dbReference type="RefSeq" id="XP_024353500.1">
    <property type="nucleotide sequence ID" value="XM_024492006.1"/>
</dbReference>
<dbReference type="AlphaFoldDB" id="W6V779"/>
<organism evidence="1 2">
    <name type="scientific">Echinococcus granulosus</name>
    <name type="common">Hydatid tapeworm</name>
    <dbReference type="NCBI Taxonomy" id="6210"/>
    <lineage>
        <taxon>Eukaryota</taxon>
        <taxon>Metazoa</taxon>
        <taxon>Spiralia</taxon>
        <taxon>Lophotrochozoa</taxon>
        <taxon>Platyhelminthes</taxon>
        <taxon>Cestoda</taxon>
        <taxon>Eucestoda</taxon>
        <taxon>Cyclophyllidea</taxon>
        <taxon>Taeniidae</taxon>
        <taxon>Echinococcus</taxon>
        <taxon>Echinococcus granulosus group</taxon>
    </lineage>
</organism>
<sequence length="113" mass="13198">MLLLLTCQRKERGMKCFPAECALGWWRSTQGGEVLLLDLSSIFVADFYLLAGVYGKKWIISSRSITSDWVYRGETPDLPILIKFVYSLIALRWHLILNEFYIEIFAINLIFTW</sequence>
<evidence type="ECO:0000313" key="1">
    <source>
        <dbReference type="EMBL" id="EUB62304.1"/>
    </source>
</evidence>
<dbReference type="GeneID" id="36338472"/>
<dbReference type="CTD" id="36338472"/>